<dbReference type="AlphaFoldDB" id="A0A1H1AWC4"/>
<dbReference type="GO" id="GO:0015074">
    <property type="term" value="P:DNA integration"/>
    <property type="evidence" value="ECO:0007669"/>
    <property type="project" value="InterPro"/>
</dbReference>
<dbReference type="Pfam" id="PF00589">
    <property type="entry name" value="Phage_integrase"/>
    <property type="match status" value="1"/>
</dbReference>
<dbReference type="Proteomes" id="UP000199289">
    <property type="component" value="Unassembled WGS sequence"/>
</dbReference>
<evidence type="ECO:0000313" key="3">
    <source>
        <dbReference type="EMBL" id="SDQ43954.1"/>
    </source>
</evidence>
<dbReference type="SUPFAM" id="SSF56349">
    <property type="entry name" value="DNA breaking-rejoining enzymes"/>
    <property type="match status" value="1"/>
</dbReference>
<evidence type="ECO:0000259" key="2">
    <source>
        <dbReference type="PROSITE" id="PS51898"/>
    </source>
</evidence>
<accession>A0A1H1AWC4</accession>
<evidence type="ECO:0000313" key="4">
    <source>
        <dbReference type="Proteomes" id="UP000199289"/>
    </source>
</evidence>
<dbReference type="EMBL" id="FNKQ01000002">
    <property type="protein sequence ID" value="SDQ43954.1"/>
    <property type="molecule type" value="Genomic_DNA"/>
</dbReference>
<protein>
    <submittedName>
        <fullName evidence="3">Phage integrase family protein</fullName>
    </submittedName>
</protein>
<organism evidence="3 4">
    <name type="scientific">Halopelagius longus</name>
    <dbReference type="NCBI Taxonomy" id="1236180"/>
    <lineage>
        <taxon>Archaea</taxon>
        <taxon>Methanobacteriati</taxon>
        <taxon>Methanobacteriota</taxon>
        <taxon>Stenosarchaea group</taxon>
        <taxon>Halobacteria</taxon>
        <taxon>Halobacteriales</taxon>
        <taxon>Haloferacaceae</taxon>
    </lineage>
</organism>
<keyword evidence="1" id="KW-0233">DNA recombination</keyword>
<dbReference type="InterPro" id="IPR013762">
    <property type="entry name" value="Integrase-like_cat_sf"/>
</dbReference>
<dbReference type="GO" id="GO:0006310">
    <property type="term" value="P:DNA recombination"/>
    <property type="evidence" value="ECO:0007669"/>
    <property type="project" value="UniProtKB-KW"/>
</dbReference>
<dbReference type="Gene3D" id="1.10.443.10">
    <property type="entry name" value="Intergrase catalytic core"/>
    <property type="match status" value="1"/>
</dbReference>
<gene>
    <name evidence="3" type="ORF">SAMN05216278_1519</name>
</gene>
<dbReference type="GO" id="GO:0003677">
    <property type="term" value="F:DNA binding"/>
    <property type="evidence" value="ECO:0007669"/>
    <property type="project" value="InterPro"/>
</dbReference>
<dbReference type="InterPro" id="IPR011010">
    <property type="entry name" value="DNA_brk_join_enz"/>
</dbReference>
<reference evidence="4" key="1">
    <citation type="submission" date="2016-10" db="EMBL/GenBank/DDBJ databases">
        <authorList>
            <person name="Varghese N."/>
            <person name="Submissions S."/>
        </authorList>
    </citation>
    <scope>NUCLEOTIDE SEQUENCE [LARGE SCALE GENOMIC DNA]</scope>
    <source>
        <strain evidence="4">CGMCC 1.12397</strain>
    </source>
</reference>
<evidence type="ECO:0000256" key="1">
    <source>
        <dbReference type="ARBA" id="ARBA00023172"/>
    </source>
</evidence>
<name>A0A1H1AWC4_9EURY</name>
<dbReference type="InterPro" id="IPR002104">
    <property type="entry name" value="Integrase_catalytic"/>
</dbReference>
<dbReference type="PROSITE" id="PS51898">
    <property type="entry name" value="TYR_RECOMBINASE"/>
    <property type="match status" value="1"/>
</dbReference>
<dbReference type="CDD" id="cd00397">
    <property type="entry name" value="DNA_BRE_C"/>
    <property type="match status" value="1"/>
</dbReference>
<proteinExistence type="predicted"/>
<feature type="domain" description="Tyr recombinase" evidence="2">
    <location>
        <begin position="16"/>
        <end position="204"/>
    </location>
</feature>
<sequence length="204" mass="23256">MDNLCMVSLQEAGSGQVKCWLSRDECSKLEHAAGTVDWKREIAIQLMTQCGLRSDEVPKVAMEDIRWSEEGECWLFEIAGKNTDGGKPKKRDAWMPEETERNVSKYVRERGLSDEEPLVSVSPSSVRRWVREAAQTIAEEAENNRWNNVSSHDLRRSWATWHLVERPDPVDVRTMMAVGGWSSYSAIEPYLDAPTEKRIGAAMR</sequence>